<dbReference type="Proteomes" id="UP001164459">
    <property type="component" value="Chromosome"/>
</dbReference>
<gene>
    <name evidence="2" type="ORF">O0S08_43975</name>
</gene>
<protein>
    <submittedName>
        <fullName evidence="2">Uncharacterized protein</fullName>
    </submittedName>
</protein>
<sequence>MDRKTKTWLIVLGVVTYGVWTAGLLVGEGPLRSVLGVLAPVLVGAMGILFFVGISAATQKQWDRLRAEGTQVTALVKGYHKARVLFEIQLPGGSIGKELYPSYVGGINRQFLVDACATGRPLEVLYLADSPRILIKDPATGKFT</sequence>
<dbReference type="EMBL" id="CP114040">
    <property type="protein sequence ID" value="WAS93172.1"/>
    <property type="molecule type" value="Genomic_DNA"/>
</dbReference>
<keyword evidence="3" id="KW-1185">Reference proteome</keyword>
<keyword evidence="1" id="KW-0472">Membrane</keyword>
<evidence type="ECO:0000256" key="1">
    <source>
        <dbReference type="SAM" id="Phobius"/>
    </source>
</evidence>
<proteinExistence type="predicted"/>
<name>A0ABY7H1V1_9BACT</name>
<feature type="transmembrane region" description="Helical" evidence="1">
    <location>
        <begin position="7"/>
        <end position="27"/>
    </location>
</feature>
<accession>A0ABY7H1V1</accession>
<feature type="transmembrane region" description="Helical" evidence="1">
    <location>
        <begin position="33"/>
        <end position="57"/>
    </location>
</feature>
<organism evidence="2 3">
    <name type="scientific">Nannocystis punicea</name>
    <dbReference type="NCBI Taxonomy" id="2995304"/>
    <lineage>
        <taxon>Bacteria</taxon>
        <taxon>Pseudomonadati</taxon>
        <taxon>Myxococcota</taxon>
        <taxon>Polyangia</taxon>
        <taxon>Nannocystales</taxon>
        <taxon>Nannocystaceae</taxon>
        <taxon>Nannocystis</taxon>
    </lineage>
</organism>
<reference evidence="2" key="1">
    <citation type="submission" date="2022-11" db="EMBL/GenBank/DDBJ databases">
        <title>Minimal conservation of predation-associated metabolite biosynthetic gene clusters underscores biosynthetic potential of Myxococcota including descriptions for ten novel species: Archangium lansinium sp. nov., Myxococcus landrumus sp. nov., Nannocystis bai.</title>
        <authorList>
            <person name="Ahearne A."/>
            <person name="Stevens C."/>
            <person name="Dowd S."/>
        </authorList>
    </citation>
    <scope>NUCLEOTIDE SEQUENCE</scope>
    <source>
        <strain evidence="2">Fl3</strain>
    </source>
</reference>
<evidence type="ECO:0000313" key="2">
    <source>
        <dbReference type="EMBL" id="WAS93172.1"/>
    </source>
</evidence>
<keyword evidence="1" id="KW-1133">Transmembrane helix</keyword>
<keyword evidence="1" id="KW-0812">Transmembrane</keyword>
<evidence type="ECO:0000313" key="3">
    <source>
        <dbReference type="Proteomes" id="UP001164459"/>
    </source>
</evidence>
<dbReference type="RefSeq" id="WP_269035498.1">
    <property type="nucleotide sequence ID" value="NZ_CP114040.1"/>
</dbReference>